<sequence length="177" mass="19929">MPVPSSKILDHHGLVAAFCHDLGFADIIDSALSGAAPERKISCGQLVTAMVLNGLGFTGRTLHMYSEYFRNKPVDKLIGEGVLPERIEALLMVMTCCLMVYAGLEHQIRKTLVEKDCYFPNMKYKPDQRPTARWVFQCFEGISIIYLPDKIPIVANLEARNQTIIDCLGEQYQKIYS</sequence>
<evidence type="ECO:0000259" key="1">
    <source>
        <dbReference type="Pfam" id="PF14104"/>
    </source>
</evidence>
<organism evidence="2 3">
    <name type="scientific">Pseudoalteromonas arctica</name>
    <dbReference type="NCBI Taxonomy" id="394751"/>
    <lineage>
        <taxon>Bacteria</taxon>
        <taxon>Pseudomonadati</taxon>
        <taxon>Pseudomonadota</taxon>
        <taxon>Gammaproteobacteria</taxon>
        <taxon>Alteromonadales</taxon>
        <taxon>Pseudoalteromonadaceae</taxon>
        <taxon>Pseudoalteromonas</taxon>
    </lineage>
</organism>
<name>A0A7Y0DSH1_9GAMM</name>
<dbReference type="Proteomes" id="UP000570493">
    <property type="component" value="Unassembled WGS sequence"/>
</dbReference>
<dbReference type="PANTHER" id="PTHR34614">
    <property type="match status" value="1"/>
</dbReference>
<dbReference type="EMBL" id="JABBMT010000009">
    <property type="protein sequence ID" value="NMM40735.1"/>
    <property type="molecule type" value="Genomic_DNA"/>
</dbReference>
<evidence type="ECO:0000313" key="3">
    <source>
        <dbReference type="Proteomes" id="UP000570493"/>
    </source>
</evidence>
<comment type="caution">
    <text evidence="2">The sequence shown here is derived from an EMBL/GenBank/DDBJ whole genome shotgun (WGS) entry which is preliminary data.</text>
</comment>
<evidence type="ECO:0000313" key="2">
    <source>
        <dbReference type="EMBL" id="NMM40735.1"/>
    </source>
</evidence>
<dbReference type="PANTHER" id="PTHR34614:SF2">
    <property type="entry name" value="TRANSPOSASE IS4-LIKE DOMAIN-CONTAINING PROTEIN"/>
    <property type="match status" value="1"/>
</dbReference>
<keyword evidence="3" id="KW-1185">Reference proteome</keyword>
<dbReference type="Pfam" id="PF14104">
    <property type="entry name" value="DUF4277"/>
    <property type="match status" value="1"/>
</dbReference>
<feature type="domain" description="DUF4277" evidence="1">
    <location>
        <begin position="6"/>
        <end position="88"/>
    </location>
</feature>
<protein>
    <submittedName>
        <fullName evidence="2">DUF4277 domain-containing protein</fullName>
    </submittedName>
</protein>
<accession>A0A7Y0DSH1</accession>
<gene>
    <name evidence="2" type="ORF">HHO47_07770</name>
</gene>
<dbReference type="AlphaFoldDB" id="A0A7Y0DSH1"/>
<dbReference type="InterPro" id="IPR025457">
    <property type="entry name" value="DUF4277"/>
</dbReference>
<proteinExistence type="predicted"/>
<reference evidence="2" key="1">
    <citation type="submission" date="2020-04" db="EMBL/GenBank/DDBJ databases">
        <title>Genome Sequencing for Pseudoaltermonas arctica.</title>
        <authorList>
            <person name="Elkins N.S."/>
        </authorList>
    </citation>
    <scope>NUCLEOTIDE SEQUENCE [LARGE SCALE GENOMIC DNA]</scope>
    <source>
        <strain evidence="2">NEC-BIFX-2020_0012</strain>
    </source>
</reference>